<proteinExistence type="predicted"/>
<evidence type="ECO:0000313" key="3">
    <source>
        <dbReference type="EMBL" id="OQR70112.1"/>
    </source>
</evidence>
<dbReference type="Gene3D" id="1.10.150.50">
    <property type="entry name" value="Transcription Factor, Ets-1"/>
    <property type="match status" value="1"/>
</dbReference>
<dbReference type="InterPro" id="IPR039040">
    <property type="entry name" value="NAB_fam"/>
</dbReference>
<protein>
    <submittedName>
        <fullName evidence="3">Ngfi-A binding protein-like</fullName>
    </submittedName>
</protein>
<accession>A0A1V9X9W2</accession>
<dbReference type="Pfam" id="PF04904">
    <property type="entry name" value="SAM_NCD1"/>
    <property type="match status" value="1"/>
</dbReference>
<dbReference type="GO" id="GO:0005634">
    <property type="term" value="C:nucleus"/>
    <property type="evidence" value="ECO:0007669"/>
    <property type="project" value="InterPro"/>
</dbReference>
<organism evidence="3 4">
    <name type="scientific">Tropilaelaps mercedesae</name>
    <dbReference type="NCBI Taxonomy" id="418985"/>
    <lineage>
        <taxon>Eukaryota</taxon>
        <taxon>Metazoa</taxon>
        <taxon>Ecdysozoa</taxon>
        <taxon>Arthropoda</taxon>
        <taxon>Chelicerata</taxon>
        <taxon>Arachnida</taxon>
        <taxon>Acari</taxon>
        <taxon>Parasitiformes</taxon>
        <taxon>Mesostigmata</taxon>
        <taxon>Gamasina</taxon>
        <taxon>Dermanyssoidea</taxon>
        <taxon>Laelapidae</taxon>
        <taxon>Tropilaelaps</taxon>
    </lineage>
</organism>
<dbReference type="GO" id="GO:0006355">
    <property type="term" value="P:regulation of DNA-templated transcription"/>
    <property type="evidence" value="ECO:0007669"/>
    <property type="project" value="InterPro"/>
</dbReference>
<evidence type="ECO:0000259" key="2">
    <source>
        <dbReference type="Pfam" id="PF04904"/>
    </source>
</evidence>
<dbReference type="GO" id="GO:0003712">
    <property type="term" value="F:transcription coregulator activity"/>
    <property type="evidence" value="ECO:0007669"/>
    <property type="project" value="InterPro"/>
</dbReference>
<name>A0A1V9X9W2_9ACAR</name>
<dbReference type="InterPro" id="IPR013761">
    <property type="entry name" value="SAM/pointed_sf"/>
</dbReference>
<evidence type="ECO:0000256" key="1">
    <source>
        <dbReference type="SAM" id="SignalP"/>
    </source>
</evidence>
<dbReference type="PANTHER" id="PTHR12623:SF10">
    <property type="entry name" value="NGFI-A-BINDING PROTEIN HOMOLOG"/>
    <property type="match status" value="1"/>
</dbReference>
<gene>
    <name evidence="3" type="ORF">BIW11_11845</name>
</gene>
<dbReference type="Proteomes" id="UP000192247">
    <property type="component" value="Unassembled WGS sequence"/>
</dbReference>
<sequence>MKLRTVVPLALVRSVLTVNAAGGNAANPTALSLVCKDRERGVTVSVGHGVGVGVHASEPGARGVVHKTTKETSKGGRDGKELLADGRGCASPQPLSPSPVAMTSQPSNESELQLYRVLQRANLLAYFDTFICQGGDDVQQLCEAGEEEFLEIMALVGMASKPLHVRRLQKALQEWVQNPGEFLVGADVAASD</sequence>
<dbReference type="PANTHER" id="PTHR12623">
    <property type="entry name" value="NGFI-A BINDING PROTEIN"/>
    <property type="match status" value="1"/>
</dbReference>
<dbReference type="STRING" id="418985.A0A1V9X9W2"/>
<keyword evidence="4" id="KW-1185">Reference proteome</keyword>
<reference evidence="3 4" key="1">
    <citation type="journal article" date="2017" name="Gigascience">
        <title>Draft genome of the honey bee ectoparasitic mite, Tropilaelaps mercedesae, is shaped by the parasitic life history.</title>
        <authorList>
            <person name="Dong X."/>
            <person name="Armstrong S.D."/>
            <person name="Xia D."/>
            <person name="Makepeace B.L."/>
            <person name="Darby A.C."/>
            <person name="Kadowaki T."/>
        </authorList>
    </citation>
    <scope>NUCLEOTIDE SEQUENCE [LARGE SCALE GENOMIC DNA]</scope>
    <source>
        <strain evidence="3">Wuxi-XJTLU</strain>
    </source>
</reference>
<dbReference type="EMBL" id="MNPL01018537">
    <property type="protein sequence ID" value="OQR70112.1"/>
    <property type="molecule type" value="Genomic_DNA"/>
</dbReference>
<feature type="signal peptide" evidence="1">
    <location>
        <begin position="1"/>
        <end position="25"/>
    </location>
</feature>
<comment type="caution">
    <text evidence="3">The sequence shown here is derived from an EMBL/GenBank/DDBJ whole genome shotgun (WGS) entry which is preliminary data.</text>
</comment>
<evidence type="ECO:0000313" key="4">
    <source>
        <dbReference type="Proteomes" id="UP000192247"/>
    </source>
</evidence>
<dbReference type="InParanoid" id="A0A1V9X9W2"/>
<feature type="chain" id="PRO_5011986210" evidence="1">
    <location>
        <begin position="26"/>
        <end position="192"/>
    </location>
</feature>
<feature type="domain" description="Nab N-terminal" evidence="2">
    <location>
        <begin position="106"/>
        <end position="182"/>
    </location>
</feature>
<dbReference type="OrthoDB" id="10028556at2759"/>
<dbReference type="InterPro" id="IPR006988">
    <property type="entry name" value="Nab_N"/>
</dbReference>
<dbReference type="AlphaFoldDB" id="A0A1V9X9W2"/>
<keyword evidence="1" id="KW-0732">Signal</keyword>